<evidence type="ECO:0000313" key="3">
    <source>
        <dbReference type="EMBL" id="SED62681.1"/>
    </source>
</evidence>
<feature type="domain" description="SpoVT-AbrB" evidence="2">
    <location>
        <begin position="1"/>
        <end position="45"/>
    </location>
</feature>
<dbReference type="NCBIfam" id="TIGR01439">
    <property type="entry name" value="lp_hng_hel_AbrB"/>
    <property type="match status" value="1"/>
</dbReference>
<dbReference type="Proteomes" id="UP000182241">
    <property type="component" value="Unassembled WGS sequence"/>
</dbReference>
<dbReference type="PROSITE" id="PS51740">
    <property type="entry name" value="SPOVT_ABRB"/>
    <property type="match status" value="1"/>
</dbReference>
<accession>A0A1H5C883</accession>
<dbReference type="KEGG" id="tsm:ASU32_22905"/>
<protein>
    <submittedName>
        <fullName evidence="3">Looped-hinge helix DNA binding domain-containing protein, AbrB family</fullName>
    </submittedName>
</protein>
<dbReference type="EMBL" id="FNSA01000003">
    <property type="protein sequence ID" value="SED62681.1"/>
    <property type="molecule type" value="Genomic_DNA"/>
</dbReference>
<gene>
    <name evidence="3" type="ORF">SAMN04489793_5337</name>
</gene>
<dbReference type="Pfam" id="PF04014">
    <property type="entry name" value="MazE_antitoxin"/>
    <property type="match status" value="1"/>
</dbReference>
<sequence length="84" mass="9281">MRTTIDGAGRIVVPKAIRDAMGLSAGRAVDVTFADGRIEIEVAPVEIDIVPGHPFPKAVPREPIPPLTDEMVRRTLEEVRQWPR</sequence>
<dbReference type="STRING" id="57704.SAMN04489793_5337"/>
<reference evidence="4" key="1">
    <citation type="submission" date="2016-10" db="EMBL/GenBank/DDBJ databases">
        <authorList>
            <person name="Varghese N."/>
            <person name="Submissions S."/>
        </authorList>
    </citation>
    <scope>NUCLEOTIDE SEQUENCE [LARGE SCALE GENOMIC DNA]</scope>
    <source>
        <strain evidence="4">DSM 44234</strain>
    </source>
</reference>
<dbReference type="AlphaFoldDB" id="A0A1H5C883"/>
<evidence type="ECO:0000256" key="1">
    <source>
        <dbReference type="PROSITE-ProRule" id="PRU01076"/>
    </source>
</evidence>
<keyword evidence="1" id="KW-0238">DNA-binding</keyword>
<organism evidence="3 4">
    <name type="scientific">Tsukamurella tyrosinosolvens</name>
    <dbReference type="NCBI Taxonomy" id="57704"/>
    <lineage>
        <taxon>Bacteria</taxon>
        <taxon>Bacillati</taxon>
        <taxon>Actinomycetota</taxon>
        <taxon>Actinomycetes</taxon>
        <taxon>Mycobacteriales</taxon>
        <taxon>Tsukamurellaceae</taxon>
        <taxon>Tsukamurella</taxon>
    </lineage>
</organism>
<name>A0A1H5C883_TSUTY</name>
<dbReference type="RefSeq" id="WP_068526039.1">
    <property type="nucleotide sequence ID" value="NZ_CBDRGN010000002.1"/>
</dbReference>
<dbReference type="SMART" id="SM00966">
    <property type="entry name" value="SpoVT_AbrB"/>
    <property type="match status" value="1"/>
</dbReference>
<dbReference type="GO" id="GO:0003677">
    <property type="term" value="F:DNA binding"/>
    <property type="evidence" value="ECO:0007669"/>
    <property type="project" value="UniProtKB-UniRule"/>
</dbReference>
<dbReference type="GeneID" id="300996423"/>
<evidence type="ECO:0000313" key="4">
    <source>
        <dbReference type="Proteomes" id="UP000182241"/>
    </source>
</evidence>
<dbReference type="InterPro" id="IPR037914">
    <property type="entry name" value="SpoVT-AbrB_sf"/>
</dbReference>
<dbReference type="InterPro" id="IPR007159">
    <property type="entry name" value="SpoVT-AbrB_dom"/>
</dbReference>
<evidence type="ECO:0000259" key="2">
    <source>
        <dbReference type="PROSITE" id="PS51740"/>
    </source>
</evidence>
<dbReference type="Gene3D" id="2.10.260.10">
    <property type="match status" value="1"/>
</dbReference>
<dbReference type="SUPFAM" id="SSF89447">
    <property type="entry name" value="AbrB/MazE/MraZ-like"/>
    <property type="match status" value="1"/>
</dbReference>
<dbReference type="OrthoDB" id="33406at2"/>
<proteinExistence type="predicted"/>
<keyword evidence="4" id="KW-1185">Reference proteome</keyword>